<evidence type="ECO:0000313" key="5">
    <source>
        <dbReference type="Proteomes" id="UP001307889"/>
    </source>
</evidence>
<feature type="repeat" description="RCC1" evidence="2">
    <location>
        <begin position="71"/>
        <end position="124"/>
    </location>
</feature>
<dbReference type="PANTHER" id="PTHR22872">
    <property type="entry name" value="BTK-BINDING PROTEIN-RELATED"/>
    <property type="match status" value="1"/>
</dbReference>
<dbReference type="PRINTS" id="PR00633">
    <property type="entry name" value="RCCNDNSATION"/>
</dbReference>
<feature type="repeat" description="RCC1" evidence="2">
    <location>
        <begin position="125"/>
        <end position="176"/>
    </location>
</feature>
<dbReference type="Pfam" id="PF00415">
    <property type="entry name" value="RCC1"/>
    <property type="match status" value="2"/>
</dbReference>
<dbReference type="Pfam" id="PF00651">
    <property type="entry name" value="BTB"/>
    <property type="match status" value="1"/>
</dbReference>
<dbReference type="InterPro" id="IPR051625">
    <property type="entry name" value="Signaling_Regulatory_Domain"/>
</dbReference>
<dbReference type="Gene3D" id="3.30.710.10">
    <property type="entry name" value="Potassium Channel Kv1.1, Chain A"/>
    <property type="match status" value="1"/>
</dbReference>
<evidence type="ECO:0000313" key="4">
    <source>
        <dbReference type="EMBL" id="BES87955.1"/>
    </source>
</evidence>
<evidence type="ECO:0000256" key="1">
    <source>
        <dbReference type="ARBA" id="ARBA00022737"/>
    </source>
</evidence>
<dbReference type="Gene3D" id="2.130.10.30">
    <property type="entry name" value="Regulator of chromosome condensation 1/beta-lactamase-inhibitor protein II"/>
    <property type="match status" value="1"/>
</dbReference>
<dbReference type="InterPro" id="IPR000408">
    <property type="entry name" value="Reg_chr_condens"/>
</dbReference>
<dbReference type="PROSITE" id="PS50097">
    <property type="entry name" value="BTB"/>
    <property type="match status" value="1"/>
</dbReference>
<dbReference type="SMART" id="SM00225">
    <property type="entry name" value="BTB"/>
    <property type="match status" value="1"/>
</dbReference>
<sequence>MAEGDRSESDTNKSLQDGMAITTYIPMDLDGWPFLSMSAKLVKHKQQQIELLHIFGDSDELLSALFITSDDFVYGVGRNDFGRLGIGLENTDDISEPHEVDILSGKRVVCFASGAMHVLALTEAGDVYSWGLNTLGPLGNGTILNRSSPGHVLLPRHIKIKAIAARNNYSLAVSTDNEVFHWGDKLFTECSVQNMPIRFLSFNDGISVKQIACACSHAALLTSDGEVRVWADISVPDNDSWEPRIVTTAEHKNIVSIACSWQFTVALSESGSVYIFRIAWYSADEYVYLNSDDPILKDQTILEIAGTSYFCSPLIFRTSNDKYLRYLPPYTEGPRRIDGERNIQSAFNSFATPQMFRTRPDAVDVFEIQGPLRRISDLYNKKELSDITVRLRDGEIYVHKLVLVTYCQHFKSMLLGSWAEHNATQVLDMERYNPQAYRAFLKYVYSGCLELRSGDDLIDLYDIAKSYMEDELLDMCSKMIVTILKPTNAASLYAKAHQHNFEDLMQIIANFSGGILRQVILSEAFSSVEPKIAKTLVIEAVKATKTSELKCNHCG</sequence>
<protein>
    <recommendedName>
        <fullName evidence="3">BTB domain-containing protein</fullName>
    </recommendedName>
</protein>
<gene>
    <name evidence="4" type="ORF">NTJ_00761</name>
</gene>
<keyword evidence="1" id="KW-0677">Repeat</keyword>
<accession>A0ABN7A6T5</accession>
<dbReference type="Proteomes" id="UP001307889">
    <property type="component" value="Chromosome 1"/>
</dbReference>
<dbReference type="SUPFAM" id="SSF54695">
    <property type="entry name" value="POZ domain"/>
    <property type="match status" value="1"/>
</dbReference>
<feature type="domain" description="BTB" evidence="3">
    <location>
        <begin position="385"/>
        <end position="453"/>
    </location>
</feature>
<organism evidence="4 5">
    <name type="scientific">Nesidiocoris tenuis</name>
    <dbReference type="NCBI Taxonomy" id="355587"/>
    <lineage>
        <taxon>Eukaryota</taxon>
        <taxon>Metazoa</taxon>
        <taxon>Ecdysozoa</taxon>
        <taxon>Arthropoda</taxon>
        <taxon>Hexapoda</taxon>
        <taxon>Insecta</taxon>
        <taxon>Pterygota</taxon>
        <taxon>Neoptera</taxon>
        <taxon>Paraneoptera</taxon>
        <taxon>Hemiptera</taxon>
        <taxon>Heteroptera</taxon>
        <taxon>Panheteroptera</taxon>
        <taxon>Cimicomorpha</taxon>
        <taxon>Miridae</taxon>
        <taxon>Dicyphina</taxon>
        <taxon>Nesidiocoris</taxon>
    </lineage>
</organism>
<dbReference type="InterPro" id="IPR000210">
    <property type="entry name" value="BTB/POZ_dom"/>
</dbReference>
<dbReference type="InterPro" id="IPR009091">
    <property type="entry name" value="RCC1/BLIP-II"/>
</dbReference>
<dbReference type="EMBL" id="AP028909">
    <property type="protein sequence ID" value="BES87955.1"/>
    <property type="molecule type" value="Genomic_DNA"/>
</dbReference>
<dbReference type="SUPFAM" id="SSF50985">
    <property type="entry name" value="RCC1/BLIP-II"/>
    <property type="match status" value="1"/>
</dbReference>
<name>A0ABN7A6T5_9HEMI</name>
<dbReference type="InterPro" id="IPR011333">
    <property type="entry name" value="SKP1/BTB/POZ_sf"/>
</dbReference>
<reference evidence="4 5" key="1">
    <citation type="submission" date="2023-09" db="EMBL/GenBank/DDBJ databases">
        <title>Nesidiocoris tenuis whole genome shotgun sequence.</title>
        <authorList>
            <person name="Shibata T."/>
            <person name="Shimoda M."/>
            <person name="Kobayashi T."/>
            <person name="Uehara T."/>
        </authorList>
    </citation>
    <scope>NUCLEOTIDE SEQUENCE [LARGE SCALE GENOMIC DNA]</scope>
    <source>
        <strain evidence="4 5">Japan</strain>
    </source>
</reference>
<evidence type="ECO:0000256" key="2">
    <source>
        <dbReference type="PROSITE-ProRule" id="PRU00235"/>
    </source>
</evidence>
<evidence type="ECO:0000259" key="3">
    <source>
        <dbReference type="PROSITE" id="PS50097"/>
    </source>
</evidence>
<proteinExistence type="predicted"/>
<keyword evidence="5" id="KW-1185">Reference proteome</keyword>
<dbReference type="PROSITE" id="PS50012">
    <property type="entry name" value="RCC1_3"/>
    <property type="match status" value="2"/>
</dbReference>